<feature type="compositionally biased region" description="Basic and acidic residues" evidence="1">
    <location>
        <begin position="70"/>
        <end position="81"/>
    </location>
</feature>
<accession>A0A8H8A268</accession>
<organism evidence="2 3">
    <name type="scientific">Olpidium bornovanus</name>
    <dbReference type="NCBI Taxonomy" id="278681"/>
    <lineage>
        <taxon>Eukaryota</taxon>
        <taxon>Fungi</taxon>
        <taxon>Fungi incertae sedis</taxon>
        <taxon>Olpidiomycota</taxon>
        <taxon>Olpidiomycotina</taxon>
        <taxon>Olpidiomycetes</taxon>
        <taxon>Olpidiales</taxon>
        <taxon>Olpidiaceae</taxon>
        <taxon>Olpidium</taxon>
    </lineage>
</organism>
<name>A0A8H8A268_9FUNG</name>
<dbReference type="Proteomes" id="UP000673691">
    <property type="component" value="Unassembled WGS sequence"/>
</dbReference>
<feature type="region of interest" description="Disordered" evidence="1">
    <location>
        <begin position="45"/>
        <end position="81"/>
    </location>
</feature>
<sequence>LARSFAPPRPAARGHLPTTSAFWRRRQTGWRIRLALVSLAASRRGITHRPKFRRRGPSLLGRRSRSSRTKPADKRSSLHYG</sequence>
<proteinExistence type="predicted"/>
<reference evidence="2 3" key="1">
    <citation type="journal article" name="Sci. Rep.">
        <title>Genome-scale phylogenetic analyses confirm Olpidium as the closest living zoosporic fungus to the non-flagellated, terrestrial fungi.</title>
        <authorList>
            <person name="Chang Y."/>
            <person name="Rochon D."/>
            <person name="Sekimoto S."/>
            <person name="Wang Y."/>
            <person name="Chovatia M."/>
            <person name="Sandor L."/>
            <person name="Salamov A."/>
            <person name="Grigoriev I.V."/>
            <person name="Stajich J.E."/>
            <person name="Spatafora J.W."/>
        </authorList>
    </citation>
    <scope>NUCLEOTIDE SEQUENCE [LARGE SCALE GENOMIC DNA]</scope>
    <source>
        <strain evidence="2">S191</strain>
    </source>
</reference>
<gene>
    <name evidence="2" type="ORF">BJ554DRAFT_232</name>
</gene>
<evidence type="ECO:0000256" key="1">
    <source>
        <dbReference type="SAM" id="MobiDB-lite"/>
    </source>
</evidence>
<dbReference type="EMBL" id="JAEFCI010000806">
    <property type="protein sequence ID" value="KAG5463323.1"/>
    <property type="molecule type" value="Genomic_DNA"/>
</dbReference>
<keyword evidence="3" id="KW-1185">Reference proteome</keyword>
<evidence type="ECO:0000313" key="3">
    <source>
        <dbReference type="Proteomes" id="UP000673691"/>
    </source>
</evidence>
<protein>
    <submittedName>
        <fullName evidence="2">Uncharacterized protein</fullName>
    </submittedName>
</protein>
<feature type="non-terminal residue" evidence="2">
    <location>
        <position position="1"/>
    </location>
</feature>
<feature type="compositionally biased region" description="Basic residues" evidence="1">
    <location>
        <begin position="45"/>
        <end position="68"/>
    </location>
</feature>
<feature type="region of interest" description="Disordered" evidence="1">
    <location>
        <begin position="1"/>
        <end position="20"/>
    </location>
</feature>
<dbReference type="AlphaFoldDB" id="A0A8H8A268"/>
<comment type="caution">
    <text evidence="2">The sequence shown here is derived from an EMBL/GenBank/DDBJ whole genome shotgun (WGS) entry which is preliminary data.</text>
</comment>
<evidence type="ECO:0000313" key="2">
    <source>
        <dbReference type="EMBL" id="KAG5463323.1"/>
    </source>
</evidence>